<dbReference type="Proteomes" id="UP000292445">
    <property type="component" value="Unassembled WGS sequence"/>
</dbReference>
<comment type="caution">
    <text evidence="3">The sequence shown here is derived from an EMBL/GenBank/DDBJ whole genome shotgun (WGS) entry which is preliminary data.</text>
</comment>
<feature type="domain" description="ChsH2 rubredoxin-like zinc ribbon" evidence="2">
    <location>
        <begin position="13"/>
        <end position="46"/>
    </location>
</feature>
<evidence type="ECO:0000313" key="4">
    <source>
        <dbReference type="Proteomes" id="UP000292445"/>
    </source>
</evidence>
<evidence type="ECO:0008006" key="5">
    <source>
        <dbReference type="Google" id="ProtNLM"/>
    </source>
</evidence>
<dbReference type="PANTHER" id="PTHR34075:SF5">
    <property type="entry name" value="BLR3430 PROTEIN"/>
    <property type="match status" value="1"/>
</dbReference>
<dbReference type="OrthoDB" id="5514845at2"/>
<dbReference type="InterPro" id="IPR022002">
    <property type="entry name" value="ChsH2_Znr"/>
</dbReference>
<dbReference type="Gene3D" id="6.10.30.10">
    <property type="match status" value="1"/>
</dbReference>
<dbReference type="AlphaFoldDB" id="A0A4Q7NMN9"/>
<dbReference type="Pfam" id="PF12172">
    <property type="entry name" value="zf-ChsH2"/>
    <property type="match status" value="1"/>
</dbReference>
<dbReference type="InterPro" id="IPR002878">
    <property type="entry name" value="ChsH2_C"/>
</dbReference>
<feature type="domain" description="ChsH2 C-terminal OB-fold" evidence="1">
    <location>
        <begin position="49"/>
        <end position="113"/>
    </location>
</feature>
<name>A0A4Q7NMN9_9BURK</name>
<dbReference type="PANTHER" id="PTHR34075">
    <property type="entry name" value="BLR3430 PROTEIN"/>
    <property type="match status" value="1"/>
</dbReference>
<dbReference type="Pfam" id="PF01796">
    <property type="entry name" value="OB_ChsH2_C"/>
    <property type="match status" value="1"/>
</dbReference>
<sequence>MISVSSGRLAPYREAAGRGVLLLPRCVDCGTWQWPPRAACRHCGGAPDWREASGGGRLSTWSVVTRAPRPECQADVPYVVAFVELDEGVRLFTRIVGTGAGALRTGLRVRCRFAPSPEPAVSIPVFVVAEG</sequence>
<dbReference type="RefSeq" id="WP_130357283.1">
    <property type="nucleotide sequence ID" value="NZ_SGXC01000001.1"/>
</dbReference>
<dbReference type="InterPro" id="IPR052513">
    <property type="entry name" value="Thioester_dehydratase-like"/>
</dbReference>
<gene>
    <name evidence="3" type="ORF">EV675_2200</name>
</gene>
<protein>
    <recommendedName>
        <fullName evidence="5">OB-fold protein</fullName>
    </recommendedName>
</protein>
<reference evidence="3 4" key="1">
    <citation type="submission" date="2019-02" db="EMBL/GenBank/DDBJ databases">
        <title>Genomic Encyclopedia of Type Strains, Phase IV (KMG-IV): sequencing the most valuable type-strain genomes for metagenomic binning, comparative biology and taxonomic classification.</title>
        <authorList>
            <person name="Goeker M."/>
        </authorList>
    </citation>
    <scope>NUCLEOTIDE SEQUENCE [LARGE SCALE GENOMIC DNA]</scope>
    <source>
        <strain evidence="3 4">K24</strain>
    </source>
</reference>
<dbReference type="SUPFAM" id="SSF50249">
    <property type="entry name" value="Nucleic acid-binding proteins"/>
    <property type="match status" value="1"/>
</dbReference>
<proteinExistence type="predicted"/>
<evidence type="ECO:0000259" key="1">
    <source>
        <dbReference type="Pfam" id="PF01796"/>
    </source>
</evidence>
<dbReference type="InterPro" id="IPR012340">
    <property type="entry name" value="NA-bd_OB-fold"/>
</dbReference>
<evidence type="ECO:0000313" key="3">
    <source>
        <dbReference type="EMBL" id="RZS86166.1"/>
    </source>
</evidence>
<keyword evidence="4" id="KW-1185">Reference proteome</keyword>
<evidence type="ECO:0000259" key="2">
    <source>
        <dbReference type="Pfam" id="PF12172"/>
    </source>
</evidence>
<organism evidence="3 4">
    <name type="scientific">Pigmentiphaga kullae</name>
    <dbReference type="NCBI Taxonomy" id="151784"/>
    <lineage>
        <taxon>Bacteria</taxon>
        <taxon>Pseudomonadati</taxon>
        <taxon>Pseudomonadota</taxon>
        <taxon>Betaproteobacteria</taxon>
        <taxon>Burkholderiales</taxon>
        <taxon>Alcaligenaceae</taxon>
        <taxon>Pigmentiphaga</taxon>
    </lineage>
</organism>
<dbReference type="EMBL" id="SGXC01000001">
    <property type="protein sequence ID" value="RZS86166.1"/>
    <property type="molecule type" value="Genomic_DNA"/>
</dbReference>
<accession>A0A4Q7NMN9</accession>